<feature type="region of interest" description="Disordered" evidence="1">
    <location>
        <begin position="107"/>
        <end position="140"/>
    </location>
</feature>
<dbReference type="EMBL" id="KI912110">
    <property type="protein sequence ID" value="ETS85178.1"/>
    <property type="molecule type" value="Genomic_DNA"/>
</dbReference>
<evidence type="ECO:0000313" key="3">
    <source>
        <dbReference type="Proteomes" id="UP000030651"/>
    </source>
</evidence>
<protein>
    <submittedName>
        <fullName evidence="2">Uncharacterized protein</fullName>
    </submittedName>
</protein>
<sequence length="301" mass="34248">MEDSKEDNVPVQEQHREPQSGLGFEDSFKFDKPDTQLAIRNQGRVNRQLATHETLGRTGYSAYVRHVQYGSYQEKPACLVVVDFSFRFPTRSNNRFTSAYIEVRFEKAPQGASEPHGSEDRASSSPDDPEVVNFAPKQLSDNAPTERKVNRLFELEVPFKVEVPYVSMGFSFKRSAGWARTEEGRGRVHGGFYQDDDHDDGANGVTWDVEENHVSKEGIVRDLRTLVMLRWRPEAPFLMHVRVKPVVSFALDARRLVRRLVGERDEPVALDGCSQMGNPECLANSNFDSEDFPWHALLIES</sequence>
<evidence type="ECO:0000256" key="1">
    <source>
        <dbReference type="SAM" id="MobiDB-lite"/>
    </source>
</evidence>
<keyword evidence="3" id="KW-1185">Reference proteome</keyword>
<reference evidence="3" key="1">
    <citation type="journal article" date="2015" name="BMC Genomics">
        <title>Genomic and transcriptomic analysis of the endophytic fungus Pestalotiopsis fici reveals its lifestyle and high potential for synthesis of natural products.</title>
        <authorList>
            <person name="Wang X."/>
            <person name="Zhang X."/>
            <person name="Liu L."/>
            <person name="Xiang M."/>
            <person name="Wang W."/>
            <person name="Sun X."/>
            <person name="Che Y."/>
            <person name="Guo L."/>
            <person name="Liu G."/>
            <person name="Guo L."/>
            <person name="Wang C."/>
            <person name="Yin W.B."/>
            <person name="Stadler M."/>
            <person name="Zhang X."/>
            <person name="Liu X."/>
        </authorList>
    </citation>
    <scope>NUCLEOTIDE SEQUENCE [LARGE SCALE GENOMIC DNA]</scope>
    <source>
        <strain evidence="3">W106-1 / CGMCC3.15140</strain>
    </source>
</reference>
<dbReference type="Proteomes" id="UP000030651">
    <property type="component" value="Unassembled WGS sequence"/>
</dbReference>
<accession>W3XGF9</accession>
<dbReference type="InParanoid" id="W3XGF9"/>
<dbReference type="GeneID" id="19268216"/>
<dbReference type="eggNOG" id="ENOG502S65D">
    <property type="taxonomic scope" value="Eukaryota"/>
</dbReference>
<gene>
    <name evidence="2" type="ORF">PFICI_03203</name>
</gene>
<dbReference type="KEGG" id="pfy:PFICI_03203"/>
<feature type="region of interest" description="Disordered" evidence="1">
    <location>
        <begin position="1"/>
        <end position="27"/>
    </location>
</feature>
<dbReference type="OrthoDB" id="5030973at2759"/>
<evidence type="ECO:0000313" key="2">
    <source>
        <dbReference type="EMBL" id="ETS85178.1"/>
    </source>
</evidence>
<dbReference type="OMA" id="YSAYVRH"/>
<dbReference type="AlphaFoldDB" id="W3XGF9"/>
<name>W3XGF9_PESFW</name>
<dbReference type="HOGENOM" id="CLU_076671_0_0_1"/>
<dbReference type="RefSeq" id="XP_007829975.1">
    <property type="nucleotide sequence ID" value="XM_007831784.1"/>
</dbReference>
<proteinExistence type="predicted"/>
<organism evidence="2 3">
    <name type="scientific">Pestalotiopsis fici (strain W106-1 / CGMCC3.15140)</name>
    <dbReference type="NCBI Taxonomy" id="1229662"/>
    <lineage>
        <taxon>Eukaryota</taxon>
        <taxon>Fungi</taxon>
        <taxon>Dikarya</taxon>
        <taxon>Ascomycota</taxon>
        <taxon>Pezizomycotina</taxon>
        <taxon>Sordariomycetes</taxon>
        <taxon>Xylariomycetidae</taxon>
        <taxon>Amphisphaeriales</taxon>
        <taxon>Sporocadaceae</taxon>
        <taxon>Pestalotiopsis</taxon>
    </lineage>
</organism>